<name>A0A7W7W6Y2_9ACTN</name>
<protein>
    <recommendedName>
        <fullName evidence="3">Immunity protein 49 of polymorphic toxin system</fullName>
    </recommendedName>
</protein>
<reference evidence="1 2" key="1">
    <citation type="submission" date="2020-08" db="EMBL/GenBank/DDBJ databases">
        <title>Sequencing the genomes of 1000 actinobacteria strains.</title>
        <authorList>
            <person name="Klenk H.-P."/>
        </authorList>
    </citation>
    <scope>NUCLEOTIDE SEQUENCE [LARGE SCALE GENOMIC DNA]</scope>
    <source>
        <strain evidence="1 2">DSM 102030</strain>
    </source>
</reference>
<evidence type="ECO:0008006" key="3">
    <source>
        <dbReference type="Google" id="ProtNLM"/>
    </source>
</evidence>
<gene>
    <name evidence="1" type="ORF">F4561_006204</name>
</gene>
<dbReference type="AlphaFoldDB" id="A0A7W7W6Y2"/>
<organism evidence="1 2">
    <name type="scientific">Lipingzhangella halophila</name>
    <dbReference type="NCBI Taxonomy" id="1783352"/>
    <lineage>
        <taxon>Bacteria</taxon>
        <taxon>Bacillati</taxon>
        <taxon>Actinomycetota</taxon>
        <taxon>Actinomycetes</taxon>
        <taxon>Streptosporangiales</taxon>
        <taxon>Nocardiopsidaceae</taxon>
        <taxon>Lipingzhangella</taxon>
    </lineage>
</organism>
<proteinExistence type="predicted"/>
<comment type="caution">
    <text evidence="1">The sequence shown here is derived from an EMBL/GenBank/DDBJ whole genome shotgun (WGS) entry which is preliminary data.</text>
</comment>
<dbReference type="Pfam" id="PF15575">
    <property type="entry name" value="Imm49"/>
    <property type="match status" value="2"/>
</dbReference>
<dbReference type="Proteomes" id="UP000523007">
    <property type="component" value="Unassembled WGS sequence"/>
</dbReference>
<evidence type="ECO:0000313" key="2">
    <source>
        <dbReference type="Proteomes" id="UP000523007"/>
    </source>
</evidence>
<keyword evidence="2" id="KW-1185">Reference proteome</keyword>
<dbReference type="RefSeq" id="WP_184585058.1">
    <property type="nucleotide sequence ID" value="NZ_JACHJT010000002.1"/>
</dbReference>
<dbReference type="InterPro" id="IPR029074">
    <property type="entry name" value="Imm49"/>
</dbReference>
<sequence>MRIFRHSVGADRLRAATDDFAARVSREVDRQRYASRTSADWSVVATYLLDYAGARSVERPELDRDIRTAVYSAAEAYVGAVALGGYSPHRAARVFLSYTNTGVSYAAEPAEEHGSTPRLAPADWMAALYLVVIAGAECRHAVTLLETTAATSLSSEELAFADHVLDEPANRETVPAAPARVLDRLDNARTGGESELGTALRALVKRDRDEFWTALGAMLATHRGNHGDDPPPRSLLPLAPIALAALAVRNEGWDLAIDSAYLPAKLVTGNASGERARTAPTLGHPARVERPCLHVPAQHLAFLDEGANGEIEHAVSSRVQLDLLPQTLAWTMDQQIRRFRLRSAHDPDGRDPRQRAAIAIASQSGAAIFRVATAPGEHVDVTIGHVTAPLRRTGHTTDASGLNWRTAVCAALLVDDVRSLDALVTLHPRYFAAEHTLDTFRYYRDALHDYLRGADATAAADRALWARERAAASKPDMLTPPAALLSQLVAGDPGGFAHTLVEELEEHRDHFTAADNADDPAQLVNLDILALARHATAKGWPLPVRSGYLPEAFLTR</sequence>
<dbReference type="EMBL" id="JACHJT010000002">
    <property type="protein sequence ID" value="MBB4935310.1"/>
    <property type="molecule type" value="Genomic_DNA"/>
</dbReference>
<evidence type="ECO:0000313" key="1">
    <source>
        <dbReference type="EMBL" id="MBB4935310.1"/>
    </source>
</evidence>
<accession>A0A7W7W6Y2</accession>